<dbReference type="RefSeq" id="WP_226025174.1">
    <property type="nucleotide sequence ID" value="NZ_BAABIV010000006.1"/>
</dbReference>
<sequence>MTDRHGVIAPRAENLTVGVNYVQGWAKARRGAESLAEQLAAFGLGTDFQGLAADVNVWGDGLVRLGAVRPDAALLLARLIEAGTAVQERETRPHLSVRN</sequence>
<gene>
    <name evidence="1" type="ORF">GCM10023257_18100</name>
</gene>
<keyword evidence="2" id="KW-1185">Reference proteome</keyword>
<dbReference type="Proteomes" id="UP001500610">
    <property type="component" value="Unassembled WGS sequence"/>
</dbReference>
<dbReference type="EMBL" id="BAABIV010000006">
    <property type="protein sequence ID" value="GAA4980243.1"/>
    <property type="molecule type" value="Genomic_DNA"/>
</dbReference>
<organism evidence="1 2">
    <name type="scientific">Streptomyces hyderabadensis</name>
    <dbReference type="NCBI Taxonomy" id="598549"/>
    <lineage>
        <taxon>Bacteria</taxon>
        <taxon>Bacillati</taxon>
        <taxon>Actinomycetota</taxon>
        <taxon>Actinomycetes</taxon>
        <taxon>Kitasatosporales</taxon>
        <taxon>Streptomycetaceae</taxon>
        <taxon>Streptomyces</taxon>
    </lineage>
</organism>
<evidence type="ECO:0000313" key="2">
    <source>
        <dbReference type="Proteomes" id="UP001500610"/>
    </source>
</evidence>
<evidence type="ECO:0000313" key="1">
    <source>
        <dbReference type="EMBL" id="GAA4980243.1"/>
    </source>
</evidence>
<name>A0ABP9HWV1_9ACTN</name>
<comment type="caution">
    <text evidence="1">The sequence shown here is derived from an EMBL/GenBank/DDBJ whole genome shotgun (WGS) entry which is preliminary data.</text>
</comment>
<accession>A0ABP9HWV1</accession>
<proteinExistence type="predicted"/>
<protein>
    <submittedName>
        <fullName evidence="1">Uncharacterized protein</fullName>
    </submittedName>
</protein>
<reference evidence="2" key="1">
    <citation type="journal article" date="2019" name="Int. J. Syst. Evol. Microbiol.">
        <title>The Global Catalogue of Microorganisms (GCM) 10K type strain sequencing project: providing services to taxonomists for standard genome sequencing and annotation.</title>
        <authorList>
            <consortium name="The Broad Institute Genomics Platform"/>
            <consortium name="The Broad Institute Genome Sequencing Center for Infectious Disease"/>
            <person name="Wu L."/>
            <person name="Ma J."/>
        </authorList>
    </citation>
    <scope>NUCLEOTIDE SEQUENCE [LARGE SCALE GENOMIC DNA]</scope>
    <source>
        <strain evidence="2">JCM 17657</strain>
    </source>
</reference>